<evidence type="ECO:0000259" key="9">
    <source>
        <dbReference type="PROSITE" id="PS50126"/>
    </source>
</evidence>
<dbReference type="CDD" id="cd05688">
    <property type="entry name" value="S1_RPS1_repeat_ec3"/>
    <property type="match status" value="1"/>
</dbReference>
<dbReference type="PANTHER" id="PTHR10724">
    <property type="entry name" value="30S RIBOSOMAL PROTEIN S1"/>
    <property type="match status" value="1"/>
</dbReference>
<dbReference type="InterPro" id="IPR003029">
    <property type="entry name" value="S1_domain"/>
</dbReference>
<feature type="domain" description="S1 motif" evidence="9">
    <location>
        <begin position="464"/>
        <end position="536"/>
    </location>
</feature>
<dbReference type="CDD" id="cd05687">
    <property type="entry name" value="S1_RPS1_repeat_ec1_hs1"/>
    <property type="match status" value="1"/>
</dbReference>
<organism evidence="10">
    <name type="scientific">bioreactor metagenome</name>
    <dbReference type="NCBI Taxonomy" id="1076179"/>
    <lineage>
        <taxon>unclassified sequences</taxon>
        <taxon>metagenomes</taxon>
        <taxon>ecological metagenomes</taxon>
    </lineage>
</organism>
<feature type="domain" description="S1 motif" evidence="9">
    <location>
        <begin position="377"/>
        <end position="447"/>
    </location>
</feature>
<evidence type="ECO:0000256" key="7">
    <source>
        <dbReference type="ARBA" id="ARBA00035517"/>
    </source>
</evidence>
<reference evidence="10" key="1">
    <citation type="submission" date="2019-08" db="EMBL/GenBank/DDBJ databases">
        <authorList>
            <person name="Kucharzyk K."/>
            <person name="Murdoch R.W."/>
            <person name="Higgins S."/>
            <person name="Loffler F."/>
        </authorList>
    </citation>
    <scope>NUCLEOTIDE SEQUENCE</scope>
</reference>
<evidence type="ECO:0000256" key="4">
    <source>
        <dbReference type="ARBA" id="ARBA00022980"/>
    </source>
</evidence>
<dbReference type="PROSITE" id="PS50126">
    <property type="entry name" value="S1"/>
    <property type="match status" value="6"/>
</dbReference>
<keyword evidence="5" id="KW-0687">Ribonucleoprotein</keyword>
<evidence type="ECO:0000313" key="10">
    <source>
        <dbReference type="EMBL" id="MPL66476.1"/>
    </source>
</evidence>
<evidence type="ECO:0000256" key="8">
    <source>
        <dbReference type="SAM" id="MobiDB-lite"/>
    </source>
</evidence>
<feature type="region of interest" description="Disordered" evidence="8">
    <location>
        <begin position="550"/>
        <end position="577"/>
    </location>
</feature>
<dbReference type="GO" id="GO:0003735">
    <property type="term" value="F:structural constituent of ribosome"/>
    <property type="evidence" value="ECO:0007669"/>
    <property type="project" value="InterPro"/>
</dbReference>
<dbReference type="FunFam" id="2.40.50.140:FF:000011">
    <property type="entry name" value="30S ribosomal protein S1"/>
    <property type="match status" value="1"/>
</dbReference>
<dbReference type="PANTHER" id="PTHR10724:SF7">
    <property type="entry name" value="SMALL RIBOSOMAL SUBUNIT PROTEIN BS1C"/>
    <property type="match status" value="1"/>
</dbReference>
<dbReference type="Gene3D" id="2.40.50.140">
    <property type="entry name" value="Nucleic acid-binding proteins"/>
    <property type="match status" value="5"/>
</dbReference>
<accession>A0A644THQ2</accession>
<feature type="domain" description="S1 motif" evidence="9">
    <location>
        <begin position="290"/>
        <end position="360"/>
    </location>
</feature>
<dbReference type="FunFam" id="2.40.50.140:FF:000103">
    <property type="entry name" value="protein RRP5 homolog"/>
    <property type="match status" value="1"/>
</dbReference>
<feature type="compositionally biased region" description="Basic and acidic residues" evidence="8">
    <location>
        <begin position="566"/>
        <end position="577"/>
    </location>
</feature>
<keyword evidence="3" id="KW-0694">RNA-binding</keyword>
<evidence type="ECO:0000256" key="5">
    <source>
        <dbReference type="ARBA" id="ARBA00023274"/>
    </source>
</evidence>
<evidence type="ECO:0000256" key="1">
    <source>
        <dbReference type="ARBA" id="ARBA00006767"/>
    </source>
</evidence>
<evidence type="ECO:0000256" key="3">
    <source>
        <dbReference type="ARBA" id="ARBA00022884"/>
    </source>
</evidence>
<dbReference type="SUPFAM" id="SSF50249">
    <property type="entry name" value="Nucleic acid-binding proteins"/>
    <property type="match status" value="6"/>
</dbReference>
<dbReference type="GO" id="GO:0006412">
    <property type="term" value="P:translation"/>
    <property type="evidence" value="ECO:0007669"/>
    <property type="project" value="InterPro"/>
</dbReference>
<dbReference type="CDD" id="cd04465">
    <property type="entry name" value="S1_RPS1_repeat_ec2_hs2"/>
    <property type="match status" value="1"/>
</dbReference>
<evidence type="ECO:0000256" key="2">
    <source>
        <dbReference type="ARBA" id="ARBA00022737"/>
    </source>
</evidence>
<dbReference type="NCBIfam" id="TIGR00717">
    <property type="entry name" value="rpsA"/>
    <property type="match status" value="1"/>
</dbReference>
<dbReference type="InterPro" id="IPR050437">
    <property type="entry name" value="Ribos_protein_bS1-like"/>
</dbReference>
<dbReference type="InterPro" id="IPR012340">
    <property type="entry name" value="NA-bd_OB-fold"/>
</dbReference>
<dbReference type="EMBL" id="VSSQ01000032">
    <property type="protein sequence ID" value="MPL66476.1"/>
    <property type="molecule type" value="Genomic_DNA"/>
</dbReference>
<evidence type="ECO:0000256" key="6">
    <source>
        <dbReference type="ARBA" id="ARBA00035293"/>
    </source>
</evidence>
<dbReference type="GO" id="GO:0022627">
    <property type="term" value="C:cytosolic small ribosomal subunit"/>
    <property type="evidence" value="ECO:0007669"/>
    <property type="project" value="TreeGrafter"/>
</dbReference>
<dbReference type="InterPro" id="IPR000110">
    <property type="entry name" value="Ribosomal_bS1"/>
</dbReference>
<sequence length="577" mass="65024">MENKEVVMDAAAPSRDEFQTQLQEQYLKSFEGLEEGDLIDGKVVQIAGDFVFVDVGYKSEGKIPLIEFGDAPPKVGDDVKVILVKKETHSGEVIVSKKRAEEKVFWKAVANAFKEHQPIEGKIDKEVKGGFEVDLGHGLKGFLPSSKADIQRVENGAEYVGLSSSFYLERLYSEKKINIILNRRRWLEEDIDKRREAFFQSVQIGDTVKGVVKSFTSFGAFIDLGGFDGLLHINDMSWGHVTRPKDYVRKGEEIELKVIRLEPEEKRINLSLKHFTQDPWFTFEEKYHVNDVVKGKVTKLTDYGAFIELEEGIEGLAHISEFSWVKKVHKPEDMLKAGDIVDCMILGYDIQAGKVSLGLKQVQANPWDNINESYPVGMRLTRKIVKVTNAGAFIELEEGIDGFLHADDLSWTSRVKNPASVLHEGEEIEVVVIESSPEERNIRLGVKQLSEDPWRSFAKAFRVGSIVEGTVSNVTDFGVFVRVQGDIDGLVKKQDLSSDRDESWDDALKKFSVGMAVKAVVIDLSPERQKLGLSIRDLVQRQQREEISKFMQSEEEGDGGYTIGDLLKERDTSKKNS</sequence>
<name>A0A644THQ2_9ZZZZ</name>
<keyword evidence="2" id="KW-0677">Repeat</keyword>
<dbReference type="InterPro" id="IPR035104">
    <property type="entry name" value="Ribosomal_protein_S1-like"/>
</dbReference>
<dbReference type="SMART" id="SM00316">
    <property type="entry name" value="S1"/>
    <property type="match status" value="6"/>
</dbReference>
<comment type="similarity">
    <text evidence="1">Belongs to the bacterial ribosomal protein bS1 family.</text>
</comment>
<proteinExistence type="inferred from homology"/>
<dbReference type="AlphaFoldDB" id="A0A644THQ2"/>
<protein>
    <recommendedName>
        <fullName evidence="6">Small ribosomal subunit protein bS1</fullName>
    </recommendedName>
    <alternativeName>
        <fullName evidence="7">30S ribosomal protein S1</fullName>
    </alternativeName>
</protein>
<dbReference type="GO" id="GO:0003729">
    <property type="term" value="F:mRNA binding"/>
    <property type="evidence" value="ECO:0007669"/>
    <property type="project" value="TreeGrafter"/>
</dbReference>
<dbReference type="PRINTS" id="PR00681">
    <property type="entry name" value="RIBOSOMALS1"/>
</dbReference>
<dbReference type="Pfam" id="PF00575">
    <property type="entry name" value="S1"/>
    <property type="match status" value="4"/>
</dbReference>
<gene>
    <name evidence="10" type="primary">rpsA_3</name>
    <name evidence="10" type="ORF">SDC9_12154</name>
</gene>
<feature type="domain" description="S1 motif" evidence="9">
    <location>
        <begin position="205"/>
        <end position="273"/>
    </location>
</feature>
<keyword evidence="4 10" id="KW-0689">Ribosomal protein</keyword>
<feature type="domain" description="S1 motif" evidence="9">
    <location>
        <begin position="36"/>
        <end position="98"/>
    </location>
</feature>
<feature type="domain" description="S1 motif" evidence="9">
    <location>
        <begin position="116"/>
        <end position="184"/>
    </location>
</feature>
<dbReference type="PIRSF" id="PIRSF002111">
    <property type="entry name" value="RpsA"/>
    <property type="match status" value="1"/>
</dbReference>
<comment type="caution">
    <text evidence="10">The sequence shown here is derived from an EMBL/GenBank/DDBJ whole genome shotgun (WGS) entry which is preliminary data.</text>
</comment>